<dbReference type="RefSeq" id="WP_132300546.1">
    <property type="nucleotide sequence ID" value="NZ_CP170642.1"/>
</dbReference>
<reference evidence="2 3" key="1">
    <citation type="submission" date="2019-03" db="EMBL/GenBank/DDBJ databases">
        <title>Genomic Encyclopedia of Type Strains, Phase IV (KMG-IV): sequencing the most valuable type-strain genomes for metagenomic binning, comparative biology and taxonomic classification.</title>
        <authorList>
            <person name="Goeker M."/>
        </authorList>
    </citation>
    <scope>NUCLEOTIDE SEQUENCE [LARGE SCALE GENOMIC DNA]</scope>
    <source>
        <strain evidence="2 3">DSM 10053</strain>
    </source>
</reference>
<protein>
    <submittedName>
        <fullName evidence="2">Putative membrane protein SirB2</fullName>
    </submittedName>
</protein>
<keyword evidence="1" id="KW-0472">Membrane</keyword>
<evidence type="ECO:0000256" key="1">
    <source>
        <dbReference type="SAM" id="Phobius"/>
    </source>
</evidence>
<keyword evidence="1" id="KW-0812">Transmembrane</keyword>
<feature type="transmembrane region" description="Helical" evidence="1">
    <location>
        <begin position="6"/>
        <end position="26"/>
    </location>
</feature>
<feature type="transmembrane region" description="Helical" evidence="1">
    <location>
        <begin position="94"/>
        <end position="112"/>
    </location>
</feature>
<evidence type="ECO:0000313" key="2">
    <source>
        <dbReference type="EMBL" id="TCK70403.1"/>
    </source>
</evidence>
<dbReference type="PANTHER" id="PTHR39594">
    <property type="entry name" value="PROTEIN YCHQ"/>
    <property type="match status" value="1"/>
</dbReference>
<dbReference type="InterPro" id="IPR007360">
    <property type="entry name" value="SirB"/>
</dbReference>
<gene>
    <name evidence="2" type="ORF">EV692_0675</name>
</gene>
<dbReference type="EMBL" id="SMGJ01000002">
    <property type="protein sequence ID" value="TCK70403.1"/>
    <property type="molecule type" value="Genomic_DNA"/>
</dbReference>
<feature type="transmembrane region" description="Helical" evidence="1">
    <location>
        <begin position="38"/>
        <end position="59"/>
    </location>
</feature>
<accession>A0A4R1L0P8</accession>
<comment type="caution">
    <text evidence="2">The sequence shown here is derived from an EMBL/GenBank/DDBJ whole genome shotgun (WGS) entry which is preliminary data.</text>
</comment>
<dbReference type="PIRSF" id="PIRSF005610">
    <property type="entry name" value="SirB"/>
    <property type="match status" value="1"/>
</dbReference>
<feature type="transmembrane region" description="Helical" evidence="1">
    <location>
        <begin position="65"/>
        <end position="82"/>
    </location>
</feature>
<sequence length="114" mass="13034">MLSTIVTMHVVCAYLSLFLFVIRGSMQLSQKDWRAVKLLKILPHISDTVLLATALFFFFSFGFSWWKMTKLICFVGYVFCAAKFFGRKVNNPNPVFFVVGVLCLLSAMFLGYSH</sequence>
<name>A0A4R1L0P8_9PAST</name>
<dbReference type="GO" id="GO:0005886">
    <property type="term" value="C:plasma membrane"/>
    <property type="evidence" value="ECO:0007669"/>
    <property type="project" value="TreeGrafter"/>
</dbReference>
<organism evidence="2 3">
    <name type="scientific">Lonepinella koalarum</name>
    <dbReference type="NCBI Taxonomy" id="53417"/>
    <lineage>
        <taxon>Bacteria</taxon>
        <taxon>Pseudomonadati</taxon>
        <taxon>Pseudomonadota</taxon>
        <taxon>Gammaproteobacteria</taxon>
        <taxon>Pasteurellales</taxon>
        <taxon>Pasteurellaceae</taxon>
        <taxon>Lonepinella</taxon>
    </lineage>
</organism>
<keyword evidence="1" id="KW-1133">Transmembrane helix</keyword>
<dbReference type="PANTHER" id="PTHR39594:SF1">
    <property type="entry name" value="PROTEIN YCHQ"/>
    <property type="match status" value="1"/>
</dbReference>
<dbReference type="Proteomes" id="UP000295496">
    <property type="component" value="Unassembled WGS sequence"/>
</dbReference>
<dbReference type="AlphaFoldDB" id="A0A4R1L0P8"/>
<evidence type="ECO:0000313" key="3">
    <source>
        <dbReference type="Proteomes" id="UP000295496"/>
    </source>
</evidence>
<proteinExistence type="predicted"/>
<keyword evidence="3" id="KW-1185">Reference proteome</keyword>
<dbReference type="Pfam" id="PF04247">
    <property type="entry name" value="SirB"/>
    <property type="match status" value="1"/>
</dbReference>